<reference evidence="2 3" key="1">
    <citation type="submission" date="2021-05" db="EMBL/GenBank/DDBJ databases">
        <title>Fusibacter ferrireducens sp. nov., an anaerobic, sulfur- and Fe-reducing bacterium isolated from the mangrove sediment.</title>
        <authorList>
            <person name="Qiu D."/>
        </authorList>
    </citation>
    <scope>NUCLEOTIDE SEQUENCE [LARGE SCALE GENOMIC DNA]</scope>
    <source>
        <strain evidence="2 3">DSM 12116</strain>
    </source>
</reference>
<comment type="caution">
    <text evidence="2">The sequence shown here is derived from an EMBL/GenBank/DDBJ whole genome shotgun (WGS) entry which is preliminary data.</text>
</comment>
<dbReference type="PANTHER" id="PTHR43777:SF1">
    <property type="entry name" value="MOLYBDENUM COFACTOR CYTIDYLYLTRANSFERASE"/>
    <property type="match status" value="1"/>
</dbReference>
<dbReference type="InterPro" id="IPR029044">
    <property type="entry name" value="Nucleotide-diphossugar_trans"/>
</dbReference>
<name>A0ABS5PWP6_9FIRM</name>
<dbReference type="Gene3D" id="3.90.550.10">
    <property type="entry name" value="Spore Coat Polysaccharide Biosynthesis Protein SpsA, Chain A"/>
    <property type="match status" value="1"/>
</dbReference>
<dbReference type="Proteomes" id="UP000746471">
    <property type="component" value="Unassembled WGS sequence"/>
</dbReference>
<dbReference type="SUPFAM" id="SSF53448">
    <property type="entry name" value="Nucleotide-diphospho-sugar transferases"/>
    <property type="match status" value="1"/>
</dbReference>
<dbReference type="Pfam" id="PF12804">
    <property type="entry name" value="NTP_transf_3"/>
    <property type="match status" value="1"/>
</dbReference>
<sequence length="201" mass="22796">MIVNGLILAAGMSSRMGEFKPLLMINNKTMIEQSIDSMLAAGVKTITLVLGYQGDKIEEVIDRAGYKKKQIQVVYNRNYASTQMLDSVKIGVNNIKGCDAFYLLPGDMPAIHLDTFLKVRETMEYQNAKIVFPTMKGYRKHPPLISTDFITDILNFKSEGGLRELWKDFESEIIGVPVDDLGCMIDVDTKPQYHYVCQYMY</sequence>
<dbReference type="RefSeq" id="WP_213238652.1">
    <property type="nucleotide sequence ID" value="NZ_JAHBCL010000062.1"/>
</dbReference>
<dbReference type="CDD" id="cd04182">
    <property type="entry name" value="GT_2_like_f"/>
    <property type="match status" value="1"/>
</dbReference>
<protein>
    <submittedName>
        <fullName evidence="2">Nucleotidyltransferase family protein</fullName>
    </submittedName>
</protein>
<accession>A0ABS5PWP6</accession>
<gene>
    <name evidence="2" type="ORF">KHM83_19195</name>
</gene>
<evidence type="ECO:0000259" key="1">
    <source>
        <dbReference type="Pfam" id="PF12804"/>
    </source>
</evidence>
<evidence type="ECO:0000313" key="2">
    <source>
        <dbReference type="EMBL" id="MBS7528797.1"/>
    </source>
</evidence>
<evidence type="ECO:0000313" key="3">
    <source>
        <dbReference type="Proteomes" id="UP000746471"/>
    </source>
</evidence>
<feature type="domain" description="MobA-like NTP transferase" evidence="1">
    <location>
        <begin position="5"/>
        <end position="167"/>
    </location>
</feature>
<dbReference type="EMBL" id="JAHBCL010000062">
    <property type="protein sequence ID" value="MBS7528797.1"/>
    <property type="molecule type" value="Genomic_DNA"/>
</dbReference>
<dbReference type="PANTHER" id="PTHR43777">
    <property type="entry name" value="MOLYBDENUM COFACTOR CYTIDYLYLTRANSFERASE"/>
    <property type="match status" value="1"/>
</dbReference>
<proteinExistence type="predicted"/>
<dbReference type="InterPro" id="IPR025877">
    <property type="entry name" value="MobA-like_NTP_Trfase"/>
</dbReference>
<organism evidence="2 3">
    <name type="scientific">Fusibacter paucivorans</name>
    <dbReference type="NCBI Taxonomy" id="76009"/>
    <lineage>
        <taxon>Bacteria</taxon>
        <taxon>Bacillati</taxon>
        <taxon>Bacillota</taxon>
        <taxon>Clostridia</taxon>
        <taxon>Eubacteriales</taxon>
        <taxon>Eubacteriales Family XII. Incertae Sedis</taxon>
        <taxon>Fusibacter</taxon>
    </lineage>
</organism>
<keyword evidence="3" id="KW-1185">Reference proteome</keyword>